<protein>
    <submittedName>
        <fullName evidence="3">Glycosyltransferase</fullName>
        <ecNumber evidence="3">2.4.-.-</ecNumber>
    </submittedName>
</protein>
<dbReference type="Proteomes" id="UP000676194">
    <property type="component" value="Chromosome"/>
</dbReference>
<keyword evidence="3" id="KW-0328">Glycosyltransferase</keyword>
<reference evidence="3" key="1">
    <citation type="submission" date="2021-05" db="EMBL/GenBank/DDBJ databases">
        <title>Complete genome sequence of the cellulolytic planctomycete Telmatocola sphagniphila SP2T and characterization of the first cellulase from planctomycetes.</title>
        <authorList>
            <person name="Rakitin A.L."/>
            <person name="Beletsky A.V."/>
            <person name="Naumoff D.G."/>
            <person name="Kulichevskaya I.S."/>
            <person name="Mardanov A.V."/>
            <person name="Ravin N.V."/>
            <person name="Dedysh S.N."/>
        </authorList>
    </citation>
    <scope>NUCLEOTIDE SEQUENCE</scope>
    <source>
        <strain evidence="3">SP2T</strain>
    </source>
</reference>
<evidence type="ECO:0000259" key="1">
    <source>
        <dbReference type="Pfam" id="PF00534"/>
    </source>
</evidence>
<evidence type="ECO:0000313" key="3">
    <source>
        <dbReference type="EMBL" id="QVL33084.1"/>
    </source>
</evidence>
<evidence type="ECO:0000259" key="2">
    <source>
        <dbReference type="Pfam" id="PF13579"/>
    </source>
</evidence>
<gene>
    <name evidence="3" type="ORF">KIH39_03985</name>
</gene>
<name>A0A8E6B889_9BACT</name>
<keyword evidence="3" id="KW-0808">Transferase</keyword>
<dbReference type="KEGG" id="tsph:KIH39_03985"/>
<accession>A0A8E6B889</accession>
<keyword evidence="4" id="KW-1185">Reference proteome</keyword>
<dbReference type="Gene3D" id="3.40.50.2000">
    <property type="entry name" value="Glycogen Phosphorylase B"/>
    <property type="match status" value="2"/>
</dbReference>
<dbReference type="Pfam" id="PF00534">
    <property type="entry name" value="Glycos_transf_1"/>
    <property type="match status" value="1"/>
</dbReference>
<dbReference type="SUPFAM" id="SSF53756">
    <property type="entry name" value="UDP-Glycosyltransferase/glycogen phosphorylase"/>
    <property type="match status" value="1"/>
</dbReference>
<feature type="domain" description="Glycosyltransferase subfamily 4-like N-terminal" evidence="2">
    <location>
        <begin position="19"/>
        <end position="170"/>
    </location>
</feature>
<dbReference type="PANTHER" id="PTHR12526:SF630">
    <property type="entry name" value="GLYCOSYLTRANSFERASE"/>
    <property type="match status" value="1"/>
</dbReference>
<dbReference type="EMBL" id="CP074694">
    <property type="protein sequence ID" value="QVL33084.1"/>
    <property type="molecule type" value="Genomic_DNA"/>
</dbReference>
<dbReference type="InterPro" id="IPR001296">
    <property type="entry name" value="Glyco_trans_1"/>
</dbReference>
<dbReference type="AlphaFoldDB" id="A0A8E6B889"/>
<feature type="domain" description="Glycosyl transferase family 1" evidence="1">
    <location>
        <begin position="183"/>
        <end position="334"/>
    </location>
</feature>
<organism evidence="3 4">
    <name type="scientific">Telmatocola sphagniphila</name>
    <dbReference type="NCBI Taxonomy" id="1123043"/>
    <lineage>
        <taxon>Bacteria</taxon>
        <taxon>Pseudomonadati</taxon>
        <taxon>Planctomycetota</taxon>
        <taxon>Planctomycetia</taxon>
        <taxon>Gemmatales</taxon>
        <taxon>Gemmataceae</taxon>
    </lineage>
</organism>
<dbReference type="RefSeq" id="WP_213497974.1">
    <property type="nucleotide sequence ID" value="NZ_CP074694.1"/>
</dbReference>
<dbReference type="GO" id="GO:0016757">
    <property type="term" value="F:glycosyltransferase activity"/>
    <property type="evidence" value="ECO:0007669"/>
    <property type="project" value="UniProtKB-KW"/>
</dbReference>
<sequence>MIANPLRVCYCIDNLAPAGTEKQLLRLLETLDREKIQPHLVLLDGYCEKSLALEPKGIPILRLGVKKLASGKAWRAAREFRGFLKSHRIDVLQVYFIDSARLAIPVARTAGVKRIFHVRNNCGYWSTRKLPFLDRFLHRLTDLFLTNSEVAREEWTRLGIPDWKIRILDNFLPTPTATFHPPFQKSVPVVGLVANLRPVKNVDGFLRMAKRIAEKGIRAQYRIAGDGTERAALQRLSEQLGIDPFVRFEGQLSDIKGFLDDLDIAVLCSHSESNSNALLEYLAAGKPVLATDVGRNREWLERTISGAIVDLADEPSWADHLVNMLEDQTETTRRARSGWELYSKLVNESRSIKQWYKLYSIETSDVWPACSVSGYPSRRSA</sequence>
<dbReference type="PANTHER" id="PTHR12526">
    <property type="entry name" value="GLYCOSYLTRANSFERASE"/>
    <property type="match status" value="1"/>
</dbReference>
<dbReference type="Pfam" id="PF13579">
    <property type="entry name" value="Glyco_trans_4_4"/>
    <property type="match status" value="1"/>
</dbReference>
<evidence type="ECO:0000313" key="4">
    <source>
        <dbReference type="Proteomes" id="UP000676194"/>
    </source>
</evidence>
<dbReference type="InterPro" id="IPR028098">
    <property type="entry name" value="Glyco_trans_4-like_N"/>
</dbReference>
<proteinExistence type="predicted"/>
<dbReference type="EC" id="2.4.-.-" evidence="3"/>